<keyword evidence="3" id="KW-1185">Reference proteome</keyword>
<feature type="region of interest" description="Disordered" evidence="1">
    <location>
        <begin position="35"/>
        <end position="254"/>
    </location>
</feature>
<reference evidence="2" key="1">
    <citation type="submission" date="2019-04" db="EMBL/GenBank/DDBJ databases">
        <title>Sequencing of skin fungus with MAO and IRED activity.</title>
        <authorList>
            <person name="Marsaioli A.J."/>
            <person name="Bonatto J.M.C."/>
            <person name="Reis Junior O."/>
        </authorList>
    </citation>
    <scope>NUCLEOTIDE SEQUENCE</scope>
    <source>
        <strain evidence="2">30M1</strain>
    </source>
</reference>
<sequence>MSTVQLIETFTQIFGNAPHLFLSIISRYQVSGSVAGMSPRDMSSSHTLEKNDDGEPHPEPPAAPPVIILSENSSLGGSAPQPQAQDPVSTPHSATSSLTHSPRLDPQSPHEQSSITSHSKPKPQPEPHPAPPVIILSLNKRPASSSPPTSPPTSPHLEPTRPSAATGPTTRKRQLITLKSQDPDTIMGSKTSKLAPKNGKLQSSQEKKDKEEMKEPTNYYTHRSKSMRRKAGKEGGHGGAGGVSMGSGGAGGAI</sequence>
<feature type="compositionally biased region" description="Polar residues" evidence="1">
    <location>
        <begin position="109"/>
        <end position="118"/>
    </location>
</feature>
<dbReference type="Proteomes" id="UP000801428">
    <property type="component" value="Unassembled WGS sequence"/>
</dbReference>
<feature type="compositionally biased region" description="Basic and acidic residues" evidence="1">
    <location>
        <begin position="205"/>
        <end position="215"/>
    </location>
</feature>
<feature type="compositionally biased region" description="Basic and acidic residues" evidence="1">
    <location>
        <begin position="47"/>
        <end position="58"/>
    </location>
</feature>
<dbReference type="AlphaFoldDB" id="A0A9P4TFU0"/>
<dbReference type="EMBL" id="SWKU01000010">
    <property type="protein sequence ID" value="KAF3003172.1"/>
    <property type="molecule type" value="Genomic_DNA"/>
</dbReference>
<evidence type="ECO:0000256" key="1">
    <source>
        <dbReference type="SAM" id="MobiDB-lite"/>
    </source>
</evidence>
<accession>A0A9P4TFU0</accession>
<protein>
    <submittedName>
        <fullName evidence="2">Uncharacterized protein</fullName>
    </submittedName>
</protein>
<proteinExistence type="predicted"/>
<feature type="compositionally biased region" description="Gly residues" evidence="1">
    <location>
        <begin position="237"/>
        <end position="254"/>
    </location>
</feature>
<feature type="compositionally biased region" description="Polar residues" evidence="1">
    <location>
        <begin position="70"/>
        <end position="100"/>
    </location>
</feature>
<gene>
    <name evidence="2" type="ORF">E8E13_009216</name>
</gene>
<evidence type="ECO:0000313" key="2">
    <source>
        <dbReference type="EMBL" id="KAF3003172.1"/>
    </source>
</evidence>
<feature type="compositionally biased region" description="Pro residues" evidence="1">
    <location>
        <begin position="122"/>
        <end position="132"/>
    </location>
</feature>
<comment type="caution">
    <text evidence="2">The sequence shown here is derived from an EMBL/GenBank/DDBJ whole genome shotgun (WGS) entry which is preliminary data.</text>
</comment>
<feature type="compositionally biased region" description="Basic residues" evidence="1">
    <location>
        <begin position="222"/>
        <end position="231"/>
    </location>
</feature>
<name>A0A9P4TFU0_CURKU</name>
<organism evidence="2 3">
    <name type="scientific">Curvularia kusanoi</name>
    <name type="common">Cochliobolus kusanoi</name>
    <dbReference type="NCBI Taxonomy" id="90978"/>
    <lineage>
        <taxon>Eukaryota</taxon>
        <taxon>Fungi</taxon>
        <taxon>Dikarya</taxon>
        <taxon>Ascomycota</taxon>
        <taxon>Pezizomycotina</taxon>
        <taxon>Dothideomycetes</taxon>
        <taxon>Pleosporomycetidae</taxon>
        <taxon>Pleosporales</taxon>
        <taxon>Pleosporineae</taxon>
        <taxon>Pleosporaceae</taxon>
        <taxon>Curvularia</taxon>
    </lineage>
</organism>
<dbReference type="OrthoDB" id="3788029at2759"/>
<evidence type="ECO:0000313" key="3">
    <source>
        <dbReference type="Proteomes" id="UP000801428"/>
    </source>
</evidence>